<evidence type="ECO:0000256" key="3">
    <source>
        <dbReference type="ARBA" id="ARBA00023136"/>
    </source>
</evidence>
<keyword evidence="5" id="KW-0449">Lipoprotein</keyword>
<evidence type="ECO:0000256" key="1">
    <source>
        <dbReference type="ARBA" id="ARBA00022475"/>
    </source>
</evidence>
<evidence type="ECO:0000256" key="2">
    <source>
        <dbReference type="ARBA" id="ARBA00022729"/>
    </source>
</evidence>
<proteinExistence type="predicted"/>
<evidence type="ECO:0000256" key="4">
    <source>
        <dbReference type="ARBA" id="ARBA00023139"/>
    </source>
</evidence>
<sequence>MSMFKKAGLWGASALLLIASVGCNSGKSGESGEGTPELSIYTQSATYEGPVDGYMGKFIKDKVNVKLNVVPNSVGGSSRFETKLATGDLGDLILFTSADDFKKAIDAEAVVDLNEELGSMPNVARFEEAVERMMNNFDGVYGIPTGVATSNEVHKLDPVVIPSLRYDYYEELGTPEIKEYWDFYDVIKQMVKDHPTTESGDRFYGLSLFSEWDGNSVGMATKVAEAYGYSNTDGVNRYNFIMPHATEDKIENLLAEDSYYLKSLDWFNQFYQDGMLDEDSVSQTWADFLKKAEKGQSAIWLFGYMGNLNFNPMNQELVEQGKGYKRIPFAELKAAEAKTATIGSNWFWALSSSTKNKEAALKLLDFFYSDEGALGYHLGPQGLFWDVNESGEPVVTDLGNAPYETAVPEEWGGGKVDDTLKMMFNGAALDQNVISPVFNAPMNKTAWKSYLEDNAKLLDKNWTEHYDGALSAKEYMVKNDMVAPYTVVAVPNFQFDDQLAVKRDQVGSIIKELSWKMIYAKNDAEFEALKKEMIQKAKSLGYDDVVAFEEEAAKVWFEARKAVN</sequence>
<reference evidence="7 8" key="1">
    <citation type="submission" date="2020-04" db="EMBL/GenBank/DDBJ databases">
        <title>Paenibacillus algicola sp. nov., a novel marine bacterium producing alginate lyase.</title>
        <authorList>
            <person name="Huang H."/>
        </authorList>
    </citation>
    <scope>NUCLEOTIDE SEQUENCE [LARGE SCALE GENOMIC DNA]</scope>
    <source>
        <strain evidence="7 8">L7-75</strain>
    </source>
</reference>
<dbReference type="RefSeq" id="WP_169503749.1">
    <property type="nucleotide sequence ID" value="NZ_JABBPN010000003.1"/>
</dbReference>
<dbReference type="EMBL" id="JABBPN010000003">
    <property type="protein sequence ID" value="NMO94967.1"/>
    <property type="molecule type" value="Genomic_DNA"/>
</dbReference>
<evidence type="ECO:0000313" key="8">
    <source>
        <dbReference type="Proteomes" id="UP000565468"/>
    </source>
</evidence>
<feature type="signal peptide" evidence="6">
    <location>
        <begin position="1"/>
        <end position="24"/>
    </location>
</feature>
<protein>
    <submittedName>
        <fullName evidence="7">Extracellular solute-binding protein</fullName>
    </submittedName>
</protein>
<comment type="caution">
    <text evidence="7">The sequence shown here is derived from an EMBL/GenBank/DDBJ whole genome shotgun (WGS) entry which is preliminary data.</text>
</comment>
<dbReference type="PANTHER" id="PTHR43649:SF33">
    <property type="entry name" value="POLYGALACTURONAN_RHAMNOGALACTURONAN-BINDING PROTEIN YTCQ"/>
    <property type="match status" value="1"/>
</dbReference>
<dbReference type="PANTHER" id="PTHR43649">
    <property type="entry name" value="ARABINOSE-BINDING PROTEIN-RELATED"/>
    <property type="match status" value="1"/>
</dbReference>
<keyword evidence="8" id="KW-1185">Reference proteome</keyword>
<keyword evidence="2 6" id="KW-0732">Signal</keyword>
<evidence type="ECO:0000256" key="5">
    <source>
        <dbReference type="ARBA" id="ARBA00023288"/>
    </source>
</evidence>
<dbReference type="AlphaFoldDB" id="A0A848M258"/>
<dbReference type="Proteomes" id="UP000565468">
    <property type="component" value="Unassembled WGS sequence"/>
</dbReference>
<name>A0A848M258_PAELE</name>
<keyword evidence="4" id="KW-0564">Palmitate</keyword>
<evidence type="ECO:0000313" key="7">
    <source>
        <dbReference type="EMBL" id="NMO94967.1"/>
    </source>
</evidence>
<accession>A0A848M258</accession>
<dbReference type="Pfam" id="PF01547">
    <property type="entry name" value="SBP_bac_1"/>
    <property type="match status" value="1"/>
</dbReference>
<gene>
    <name evidence="7" type="ORF">HII30_04070</name>
</gene>
<organism evidence="7 8">
    <name type="scientific">Paenibacillus lemnae</name>
    <dbReference type="NCBI Taxonomy" id="1330551"/>
    <lineage>
        <taxon>Bacteria</taxon>
        <taxon>Bacillati</taxon>
        <taxon>Bacillota</taxon>
        <taxon>Bacilli</taxon>
        <taxon>Bacillales</taxon>
        <taxon>Paenibacillaceae</taxon>
        <taxon>Paenibacillus</taxon>
    </lineage>
</organism>
<keyword evidence="1" id="KW-1003">Cell membrane</keyword>
<dbReference type="SUPFAM" id="SSF53850">
    <property type="entry name" value="Periplasmic binding protein-like II"/>
    <property type="match status" value="1"/>
</dbReference>
<evidence type="ECO:0000256" key="6">
    <source>
        <dbReference type="SAM" id="SignalP"/>
    </source>
</evidence>
<dbReference type="PROSITE" id="PS51257">
    <property type="entry name" value="PROKAR_LIPOPROTEIN"/>
    <property type="match status" value="1"/>
</dbReference>
<feature type="chain" id="PRO_5038710158" evidence="6">
    <location>
        <begin position="25"/>
        <end position="564"/>
    </location>
</feature>
<dbReference type="InterPro" id="IPR006059">
    <property type="entry name" value="SBP"/>
</dbReference>
<keyword evidence="3" id="KW-0472">Membrane</keyword>
<dbReference type="InterPro" id="IPR050490">
    <property type="entry name" value="Bact_solute-bd_prot1"/>
</dbReference>
<dbReference type="Gene3D" id="3.40.190.10">
    <property type="entry name" value="Periplasmic binding protein-like II"/>
    <property type="match status" value="2"/>
</dbReference>